<accession>A0ABY9PLV6</accession>
<dbReference type="Proteomes" id="UP001235341">
    <property type="component" value="Chromosome"/>
</dbReference>
<dbReference type="Pfam" id="PF08346">
    <property type="entry name" value="AntA"/>
    <property type="match status" value="1"/>
</dbReference>
<evidence type="ECO:0000259" key="1">
    <source>
        <dbReference type="Pfam" id="PF08346"/>
    </source>
</evidence>
<proteinExistence type="predicted"/>
<keyword evidence="3" id="KW-1185">Reference proteome</keyword>
<reference evidence="2 3" key="1">
    <citation type="submission" date="2023-08" db="EMBL/GenBank/DDBJ databases">
        <title>Complete Genome and Methylome dissection of Serratia fonticola NEB369.</title>
        <authorList>
            <person name="Fomenkov A."/>
            <person name="Roberts R.D."/>
        </authorList>
    </citation>
    <scope>NUCLEOTIDE SEQUENCE [LARGE SCALE GENOMIC DNA]</scope>
    <source>
        <strain evidence="2 3">NEB369</strain>
    </source>
</reference>
<name>A0ABY9PLV6_SERFO</name>
<feature type="domain" description="AntA/AntB antirepressor" evidence="1">
    <location>
        <begin position="42"/>
        <end position="108"/>
    </location>
</feature>
<sequence>MKLKNTVITGQGRTHPKESYGDISEVIPFTLGIIGGKEIPTINARNLHAFLGNKELFATWIKKRIAQYGFIKGNDYETFLESTKKGRPREEYLISSDMAKELSMVERNDQGKRARQYFIDCEERLYLVAPQELVAARANWRKKRVTACEEHKVMADAMKSYIQRTGDTQRGHAYSNECTFLARLVLGMHPPVWAKKNGITGKIRDHMSTHQLALLAYLESRDCALLDMDMRTAERKERLTTLAARWLDERLGADHA</sequence>
<gene>
    <name evidence="2" type="ORF">RFB13_18040</name>
</gene>
<evidence type="ECO:0000313" key="3">
    <source>
        <dbReference type="Proteomes" id="UP001235341"/>
    </source>
</evidence>
<dbReference type="RefSeq" id="WP_309205025.1">
    <property type="nucleotide sequence ID" value="NZ_CP133586.1"/>
</dbReference>
<dbReference type="InterPro" id="IPR013557">
    <property type="entry name" value="AntA/B_antirep"/>
</dbReference>
<dbReference type="EMBL" id="CP133586">
    <property type="protein sequence ID" value="WMT13126.1"/>
    <property type="molecule type" value="Genomic_DNA"/>
</dbReference>
<protein>
    <submittedName>
        <fullName evidence="2">AntA/AntB antirepressor family protein</fullName>
    </submittedName>
</protein>
<evidence type="ECO:0000313" key="2">
    <source>
        <dbReference type="EMBL" id="WMT13126.1"/>
    </source>
</evidence>
<organism evidence="2 3">
    <name type="scientific">Serratia fonticola</name>
    <dbReference type="NCBI Taxonomy" id="47917"/>
    <lineage>
        <taxon>Bacteria</taxon>
        <taxon>Pseudomonadati</taxon>
        <taxon>Pseudomonadota</taxon>
        <taxon>Gammaproteobacteria</taxon>
        <taxon>Enterobacterales</taxon>
        <taxon>Yersiniaceae</taxon>
        <taxon>Serratia</taxon>
    </lineage>
</organism>